<dbReference type="Proteomes" id="UP000001847">
    <property type="component" value="Chromosome I"/>
</dbReference>
<gene>
    <name evidence="2" type="ordered locus">LEPBI_I0371</name>
</gene>
<dbReference type="RefSeq" id="WP_012387402.1">
    <property type="nucleotide sequence ID" value="NC_010602.1"/>
</dbReference>
<organism evidence="2 3">
    <name type="scientific">Leptospira biflexa serovar Patoc (strain Patoc 1 / ATCC 23582 / Paris)</name>
    <dbReference type="NCBI Taxonomy" id="456481"/>
    <lineage>
        <taxon>Bacteria</taxon>
        <taxon>Pseudomonadati</taxon>
        <taxon>Spirochaetota</taxon>
        <taxon>Spirochaetia</taxon>
        <taxon>Leptospirales</taxon>
        <taxon>Leptospiraceae</taxon>
        <taxon>Leptospira</taxon>
    </lineage>
</organism>
<proteinExistence type="predicted"/>
<evidence type="ECO:0000256" key="1">
    <source>
        <dbReference type="SAM" id="Phobius"/>
    </source>
</evidence>
<dbReference type="BioCyc" id="LBIF456481:LEPBI_RS01815-MONOMER"/>
<protein>
    <submittedName>
        <fullName evidence="2">Uncharacterized protein</fullName>
    </submittedName>
</protein>
<dbReference type="STRING" id="456481.LEPBI_I0371"/>
<dbReference type="OrthoDB" id="9973729at2"/>
<feature type="transmembrane region" description="Helical" evidence="1">
    <location>
        <begin position="292"/>
        <end position="320"/>
    </location>
</feature>
<evidence type="ECO:0000313" key="2">
    <source>
        <dbReference type="EMBL" id="ABZ96514.1"/>
    </source>
</evidence>
<dbReference type="EMBL" id="CP000786">
    <property type="protein sequence ID" value="ABZ96514.1"/>
    <property type="molecule type" value="Genomic_DNA"/>
</dbReference>
<evidence type="ECO:0000313" key="3">
    <source>
        <dbReference type="Proteomes" id="UP000001847"/>
    </source>
</evidence>
<keyword evidence="1" id="KW-1133">Transmembrane helix</keyword>
<dbReference type="KEGG" id="lbi:LEPBI_I0371"/>
<dbReference type="HOGENOM" id="CLU_862747_0_0_12"/>
<reference evidence="2 3" key="1">
    <citation type="journal article" date="2008" name="PLoS ONE">
        <title>Genome sequence of the saprophyte Leptospira biflexa provides insights into the evolution of Leptospira and the pathogenesis of leptospirosis.</title>
        <authorList>
            <person name="Picardeau M."/>
            <person name="Bulach D.M."/>
            <person name="Bouchier C."/>
            <person name="Zuerner R.L."/>
            <person name="Zidane N."/>
            <person name="Wilson P.J."/>
            <person name="Creno S."/>
            <person name="Kuczek E.S."/>
            <person name="Bommezzadri S."/>
            <person name="Davis J.C."/>
            <person name="McGrath A."/>
            <person name="Johnson M.J."/>
            <person name="Boursaux-Eude C."/>
            <person name="Seemann T."/>
            <person name="Rouy Z."/>
            <person name="Coppel R.L."/>
            <person name="Rood J.I."/>
            <person name="Lajus A."/>
            <person name="Davies J.K."/>
            <person name="Medigue C."/>
            <person name="Adler B."/>
        </authorList>
    </citation>
    <scope>NUCLEOTIDE SEQUENCE [LARGE SCALE GENOMIC DNA]</scope>
    <source>
        <strain evidence="3">Patoc 1 / ATCC 23582 / Paris</strain>
    </source>
</reference>
<sequence length="322" mass="37731">MDTISLKNFNQAFLPTFQIRFSKLQRIVRISALLFLNLNCFYSIKTYTNAFPYPKDKNVAITEIEKFEIDTNDLIKVQIKDHTKCIQIGYGSYYIHYKLNLPNYGCNSFNQTNASLGTLSFHEISNSAILHNDKIILDFSSLPKDKFFLVNPSIEWGIFHPKSYGYVADPKIDSPFINAFITNDYKYVLIKKKEKTYVFNTIDDKGLLRRLEKRDREDKETIEFKENKIIKAYKNKLQPLKFISIKGLGMISIRDRKKRLFYQLNHTENLYDIQLSLSKEESQDTNYQYIPLLPFSLIADLLISPIVVPVVAFYNTVYLLRK</sequence>
<name>B0SIY6_LEPBP</name>
<keyword evidence="1" id="KW-0812">Transmembrane</keyword>
<keyword evidence="1" id="KW-0472">Membrane</keyword>
<dbReference type="AlphaFoldDB" id="B0SIY6"/>
<keyword evidence="3" id="KW-1185">Reference proteome</keyword>
<accession>B0SIY6</accession>